<accession>A0A2T3W3U5</accession>
<protein>
    <submittedName>
        <fullName evidence="1">IS6 family transposase</fullName>
    </submittedName>
</protein>
<organism evidence="1 2">
    <name type="scientific">Deinococcus arcticus</name>
    <dbReference type="NCBI Taxonomy" id="2136176"/>
    <lineage>
        <taxon>Bacteria</taxon>
        <taxon>Thermotogati</taxon>
        <taxon>Deinococcota</taxon>
        <taxon>Deinococci</taxon>
        <taxon>Deinococcales</taxon>
        <taxon>Deinococcaceae</taxon>
        <taxon>Deinococcus</taxon>
    </lineage>
</organism>
<keyword evidence="2" id="KW-1185">Reference proteome</keyword>
<name>A0A2T3W3U5_9DEIO</name>
<evidence type="ECO:0000313" key="1">
    <source>
        <dbReference type="EMBL" id="PTA66464.1"/>
    </source>
</evidence>
<reference evidence="1 2" key="1">
    <citation type="submission" date="2018-03" db="EMBL/GenBank/DDBJ databases">
        <title>Draft genome of Deinococcus sp. OD32.</title>
        <authorList>
            <person name="Wang X.-P."/>
            <person name="Du Z.-J."/>
        </authorList>
    </citation>
    <scope>NUCLEOTIDE SEQUENCE [LARGE SCALE GENOMIC DNA]</scope>
    <source>
        <strain evidence="1 2">OD32</strain>
    </source>
</reference>
<proteinExistence type="predicted"/>
<evidence type="ECO:0000313" key="2">
    <source>
        <dbReference type="Proteomes" id="UP000240317"/>
    </source>
</evidence>
<dbReference type="Proteomes" id="UP000240317">
    <property type="component" value="Unassembled WGS sequence"/>
</dbReference>
<comment type="caution">
    <text evidence="1">The sequence shown here is derived from an EMBL/GenBank/DDBJ whole genome shotgun (WGS) entry which is preliminary data.</text>
</comment>
<dbReference type="AlphaFoldDB" id="A0A2T3W3U5"/>
<dbReference type="EMBL" id="PYSV01000030">
    <property type="protein sequence ID" value="PTA66464.1"/>
    <property type="molecule type" value="Genomic_DNA"/>
</dbReference>
<feature type="non-terminal residue" evidence="1">
    <location>
        <position position="1"/>
    </location>
</feature>
<sequence>ALHARVSNLHRHTRTTVPATLRRSHQSAALLRLREAMQQVA</sequence>
<gene>
    <name evidence="1" type="ORF">C8263_17665</name>
</gene>